<feature type="active site" evidence="12">
    <location>
        <position position="292"/>
    </location>
</feature>
<comment type="catalytic activity">
    <reaction evidence="1">
        <text>Preferential cleavage at the carboxyl of hydrophobic amino acids, but fails to cleave 15-Leu-|-Tyr-16, 16-Tyr-|-Leu-17 and 24-Phe-|-Phe-25 of insulin B chain. Activates trypsinogen, and degrades keratin.</text>
        <dbReference type="EC" id="3.4.23.24"/>
    </reaction>
</comment>
<evidence type="ECO:0000256" key="9">
    <source>
        <dbReference type="ARBA" id="ARBA00022801"/>
    </source>
</evidence>
<feature type="domain" description="Peptidase A1" evidence="15">
    <location>
        <begin position="56"/>
        <end position="397"/>
    </location>
</feature>
<dbReference type="PROSITE" id="PS51767">
    <property type="entry name" value="PEPTIDASE_A1"/>
    <property type="match status" value="1"/>
</dbReference>
<organism evidence="17">
    <name type="scientific">Spathaspora passalidarum (strain NRRL Y-27907 / 11-Y1)</name>
    <dbReference type="NCBI Taxonomy" id="619300"/>
    <lineage>
        <taxon>Eukaryota</taxon>
        <taxon>Fungi</taxon>
        <taxon>Dikarya</taxon>
        <taxon>Ascomycota</taxon>
        <taxon>Saccharomycotina</taxon>
        <taxon>Pichiomycetes</taxon>
        <taxon>Debaryomycetaceae</taxon>
        <taxon>Spathaspora</taxon>
    </lineage>
</organism>
<keyword evidence="8 13" id="KW-0064">Aspartyl protease</keyword>
<proteinExistence type="inferred from homology"/>
<dbReference type="RefSeq" id="XP_007373864.1">
    <property type="nucleotide sequence ID" value="XM_007373802.1"/>
</dbReference>
<evidence type="ECO:0000313" key="17">
    <source>
        <dbReference type="Proteomes" id="UP000000709"/>
    </source>
</evidence>
<comment type="similarity">
    <text evidence="3 13">Belongs to the peptidase A1 family.</text>
</comment>
<evidence type="ECO:0000256" key="11">
    <source>
        <dbReference type="ARBA" id="ARBA00023157"/>
    </source>
</evidence>
<dbReference type="AlphaFoldDB" id="G3AHW6"/>
<evidence type="ECO:0000256" key="2">
    <source>
        <dbReference type="ARBA" id="ARBA00004613"/>
    </source>
</evidence>
<dbReference type="Pfam" id="PF00026">
    <property type="entry name" value="Asp"/>
    <property type="match status" value="1"/>
</dbReference>
<dbReference type="OrthoDB" id="771136at2759"/>
<feature type="chain" id="PRO_5003442105" description="candidapepsin" evidence="14">
    <location>
        <begin position="18"/>
        <end position="459"/>
    </location>
</feature>
<evidence type="ECO:0000256" key="10">
    <source>
        <dbReference type="ARBA" id="ARBA00023145"/>
    </source>
</evidence>
<dbReference type="PRINTS" id="PR00792">
    <property type="entry name" value="PEPSIN"/>
</dbReference>
<dbReference type="InterPro" id="IPR001461">
    <property type="entry name" value="Aspartic_peptidase_A1"/>
</dbReference>
<dbReference type="HOGENOM" id="CLU_013253_9_1_1"/>
<keyword evidence="6 13" id="KW-0645">Protease</keyword>
<accession>G3AHW6</accession>
<dbReference type="EMBL" id="GL996500">
    <property type="protein sequence ID" value="EGW34280.1"/>
    <property type="molecule type" value="Genomic_DNA"/>
</dbReference>
<dbReference type="SUPFAM" id="SSF50630">
    <property type="entry name" value="Acid proteases"/>
    <property type="match status" value="1"/>
</dbReference>
<dbReference type="CDD" id="cd05474">
    <property type="entry name" value="SAP_like"/>
    <property type="match status" value="1"/>
</dbReference>
<reference evidence="16 17" key="1">
    <citation type="journal article" date="2011" name="Proc. Natl. Acad. Sci. U.S.A.">
        <title>Comparative genomics of xylose-fermenting fungi for enhanced biofuel production.</title>
        <authorList>
            <person name="Wohlbach D.J."/>
            <person name="Kuo A."/>
            <person name="Sato T.K."/>
            <person name="Potts K.M."/>
            <person name="Salamov A.A."/>
            <person name="LaButti K.M."/>
            <person name="Sun H."/>
            <person name="Clum A."/>
            <person name="Pangilinan J.L."/>
            <person name="Lindquist E.A."/>
            <person name="Lucas S."/>
            <person name="Lapidus A."/>
            <person name="Jin M."/>
            <person name="Gunawan C."/>
            <person name="Balan V."/>
            <person name="Dale B.E."/>
            <person name="Jeffries T.W."/>
            <person name="Zinkel R."/>
            <person name="Barry K.W."/>
            <person name="Grigoriev I.V."/>
            <person name="Gasch A.P."/>
        </authorList>
    </citation>
    <scope>NUCLEOTIDE SEQUENCE [LARGE SCALE GENOMIC DNA]</scope>
    <source>
        <strain evidence="17">NRRL Y-27907 / 11-Y1</strain>
    </source>
</reference>
<dbReference type="GO" id="GO:0006508">
    <property type="term" value="P:proteolysis"/>
    <property type="evidence" value="ECO:0007669"/>
    <property type="project" value="UniProtKB-KW"/>
</dbReference>
<keyword evidence="5" id="KW-0964">Secreted</keyword>
<feature type="signal peptide" evidence="14">
    <location>
        <begin position="1"/>
        <end position="17"/>
    </location>
</feature>
<keyword evidence="17" id="KW-1185">Reference proteome</keyword>
<evidence type="ECO:0000256" key="5">
    <source>
        <dbReference type="ARBA" id="ARBA00022525"/>
    </source>
</evidence>
<keyword evidence="7 14" id="KW-0732">Signal</keyword>
<dbReference type="InterPro" id="IPR001969">
    <property type="entry name" value="Aspartic_peptidase_AS"/>
</dbReference>
<evidence type="ECO:0000256" key="4">
    <source>
        <dbReference type="ARBA" id="ARBA00013207"/>
    </source>
</evidence>
<dbReference type="EC" id="3.4.23.24" evidence="4"/>
<dbReference type="GO" id="GO:0004190">
    <property type="term" value="F:aspartic-type endopeptidase activity"/>
    <property type="evidence" value="ECO:0007669"/>
    <property type="project" value="UniProtKB-KW"/>
</dbReference>
<evidence type="ECO:0000256" key="1">
    <source>
        <dbReference type="ARBA" id="ARBA00001675"/>
    </source>
</evidence>
<gene>
    <name evidence="16" type="ORF">SPAPADRAFT_65435</name>
</gene>
<evidence type="ECO:0000256" key="13">
    <source>
        <dbReference type="RuleBase" id="RU000454"/>
    </source>
</evidence>
<dbReference type="InterPro" id="IPR021109">
    <property type="entry name" value="Peptidase_aspartic_dom_sf"/>
</dbReference>
<dbReference type="KEGG" id="spaa:SPAPADRAFT_65435"/>
<dbReference type="MEROPS" id="A01.085"/>
<evidence type="ECO:0000313" key="16">
    <source>
        <dbReference type="EMBL" id="EGW34280.1"/>
    </source>
</evidence>
<evidence type="ECO:0000259" key="15">
    <source>
        <dbReference type="PROSITE" id="PS51767"/>
    </source>
</evidence>
<evidence type="ECO:0000256" key="8">
    <source>
        <dbReference type="ARBA" id="ARBA00022750"/>
    </source>
</evidence>
<dbReference type="PROSITE" id="PS00141">
    <property type="entry name" value="ASP_PROTEASE"/>
    <property type="match status" value="1"/>
</dbReference>
<evidence type="ECO:0000256" key="7">
    <source>
        <dbReference type="ARBA" id="ARBA00022729"/>
    </source>
</evidence>
<keyword evidence="11" id="KW-1015">Disulfide bond</keyword>
<comment type="subcellular location">
    <subcellularLocation>
        <location evidence="2">Secreted</location>
    </subcellularLocation>
</comment>
<keyword evidence="10" id="KW-0865">Zymogen</keyword>
<evidence type="ECO:0000256" key="14">
    <source>
        <dbReference type="SAM" id="SignalP"/>
    </source>
</evidence>
<name>G3AHW6_SPAPN</name>
<feature type="active site" evidence="12">
    <location>
        <position position="74"/>
    </location>
</feature>
<evidence type="ECO:0000256" key="12">
    <source>
        <dbReference type="PIRSR" id="PIRSR601461-1"/>
    </source>
</evidence>
<dbReference type="InParanoid" id="G3AHW6"/>
<keyword evidence="9 13" id="KW-0378">Hydrolase</keyword>
<dbReference type="InterPro" id="IPR033121">
    <property type="entry name" value="PEPTIDASE_A1"/>
</dbReference>
<dbReference type="Gene3D" id="2.40.70.10">
    <property type="entry name" value="Acid Proteases"/>
    <property type="match status" value="2"/>
</dbReference>
<dbReference type="PANTHER" id="PTHR47966:SF65">
    <property type="entry name" value="ASPARTIC-TYPE ENDOPEPTIDASE"/>
    <property type="match status" value="1"/>
</dbReference>
<dbReference type="GO" id="GO:0005576">
    <property type="term" value="C:extracellular region"/>
    <property type="evidence" value="ECO:0007669"/>
    <property type="project" value="UniProtKB-SubCell"/>
</dbReference>
<sequence>MFYQLLILYYLLAIVLTSPLKLDIEVHRRDEIILPHPYLRKRDEFRVPVSSEYSVYTTILRIGSNRDPVRVILDTGSSDLWVMSSNVSCVSNEQSKEQKTGFFDSILTALNLKATRVCTDNGAFDYLNSATFTRNDTNPFSIGYIDGVTTKGFWGYDDITIGGNPISNLSFAVAEETSSKIGVLGIGLPEAVSTNTKYDKSYENLPLKMKNLGLINRTSYSVYMNSNEARYGAILFGAIDHAKYSGNLTTLDIVNPPSSLQRLRIPISSIQIANGTNSPTTAVSKGPSALLDTGCTYSRFSKDVVDSIAKQVGATFSKDKNQYIIDCNIPATTLLRLNFNGQPIDIPMTEMIRSAGTNTCTLGIDVDESNSLSIVGDNILRRMYVYFDLEGKQISVAQAVYTDEQNIEIISDDNFQTDGQEAGSELVQEEEKNTSSASNILFSWSFLISALSVFFIYNI</sequence>
<dbReference type="eggNOG" id="KOG1339">
    <property type="taxonomic scope" value="Eukaryota"/>
</dbReference>
<dbReference type="PANTHER" id="PTHR47966">
    <property type="entry name" value="BETA-SITE APP-CLEAVING ENZYME, ISOFORM A-RELATED"/>
    <property type="match status" value="1"/>
</dbReference>
<dbReference type="Proteomes" id="UP000000709">
    <property type="component" value="Unassembled WGS sequence"/>
</dbReference>
<evidence type="ECO:0000256" key="3">
    <source>
        <dbReference type="ARBA" id="ARBA00007447"/>
    </source>
</evidence>
<dbReference type="GeneID" id="18875043"/>
<dbReference type="InterPro" id="IPR033876">
    <property type="entry name" value="SAP-like"/>
</dbReference>
<evidence type="ECO:0000256" key="6">
    <source>
        <dbReference type="ARBA" id="ARBA00022670"/>
    </source>
</evidence>
<protein>
    <recommendedName>
        <fullName evidence="4">candidapepsin</fullName>
        <ecNumber evidence="4">3.4.23.24</ecNumber>
    </recommendedName>
</protein>
<dbReference type="OMA" id="CYNDACA"/>